<comment type="caution">
    <text evidence="1">The sequence shown here is derived from an EMBL/GenBank/DDBJ whole genome shotgun (WGS) entry which is preliminary data.</text>
</comment>
<organism evidence="1 2">
    <name type="scientific">Hibiscus sabdariffa</name>
    <name type="common">roselle</name>
    <dbReference type="NCBI Taxonomy" id="183260"/>
    <lineage>
        <taxon>Eukaryota</taxon>
        <taxon>Viridiplantae</taxon>
        <taxon>Streptophyta</taxon>
        <taxon>Embryophyta</taxon>
        <taxon>Tracheophyta</taxon>
        <taxon>Spermatophyta</taxon>
        <taxon>Magnoliopsida</taxon>
        <taxon>eudicotyledons</taxon>
        <taxon>Gunneridae</taxon>
        <taxon>Pentapetalae</taxon>
        <taxon>rosids</taxon>
        <taxon>malvids</taxon>
        <taxon>Malvales</taxon>
        <taxon>Malvaceae</taxon>
        <taxon>Malvoideae</taxon>
        <taxon>Hibiscus</taxon>
    </lineage>
</organism>
<dbReference type="Proteomes" id="UP001472677">
    <property type="component" value="Unassembled WGS sequence"/>
</dbReference>
<sequence>MPNGIMNSLKAPTLWKSKVKVVHIPGQTNKVEDEICEKLDKVLSYLEWGFLFPRAIVVIDVVITSDHAPIVLLTNGMMKNR</sequence>
<gene>
    <name evidence="1" type="ORF">V6N12_023948</name>
</gene>
<name>A0ABR2FZ58_9ROSI</name>
<reference evidence="1 2" key="1">
    <citation type="journal article" date="2024" name="G3 (Bethesda)">
        <title>Genome assembly of Hibiscus sabdariffa L. provides insights into metabolisms of medicinal natural products.</title>
        <authorList>
            <person name="Kim T."/>
        </authorList>
    </citation>
    <scope>NUCLEOTIDE SEQUENCE [LARGE SCALE GENOMIC DNA]</scope>
    <source>
        <strain evidence="1">TK-2024</strain>
        <tissue evidence="1">Old leaves</tissue>
    </source>
</reference>
<evidence type="ECO:0000313" key="1">
    <source>
        <dbReference type="EMBL" id="KAK8589554.1"/>
    </source>
</evidence>
<keyword evidence="2" id="KW-1185">Reference proteome</keyword>
<evidence type="ECO:0000313" key="2">
    <source>
        <dbReference type="Proteomes" id="UP001472677"/>
    </source>
</evidence>
<protein>
    <submittedName>
        <fullName evidence="1">Uncharacterized protein</fullName>
    </submittedName>
</protein>
<dbReference type="EMBL" id="JBBPBM010000004">
    <property type="protein sequence ID" value="KAK8589554.1"/>
    <property type="molecule type" value="Genomic_DNA"/>
</dbReference>
<accession>A0ABR2FZ58</accession>
<proteinExistence type="predicted"/>